<accession>A0A210QJF5</accession>
<dbReference type="Pfam" id="PF22543">
    <property type="entry name" value="Rieske_4"/>
    <property type="match status" value="1"/>
</dbReference>
<dbReference type="GO" id="GO:0046872">
    <property type="term" value="F:metal ion binding"/>
    <property type="evidence" value="ECO:0007669"/>
    <property type="project" value="UniProtKB-KW"/>
</dbReference>
<dbReference type="AlphaFoldDB" id="A0A210QJF5"/>
<feature type="signal peptide" evidence="6">
    <location>
        <begin position="1"/>
        <end position="18"/>
    </location>
</feature>
<evidence type="ECO:0000313" key="9">
    <source>
        <dbReference type="Proteomes" id="UP000242188"/>
    </source>
</evidence>
<keyword evidence="3" id="KW-0408">Iron</keyword>
<dbReference type="PANTHER" id="PTHR21496:SF0">
    <property type="entry name" value="RIESKE DOMAIN-CONTAINING PROTEIN"/>
    <property type="match status" value="1"/>
</dbReference>
<sequence length="173" mass="19836">MLVPIIFFLFKVSNLSRCCKKNTEMMAEPLDDWTLVCPLSDVTDTNRKRVKMDDRDIIIIKTNTNLYALDSFCYHAGGPLYIGDIEDFGGKTCIVCPWHKYKVAIDRGEMVYQSCDPHNPSKPVVWKSSGIKQRTHAVKVKDGNVYVRFTECTGKVPSDQYNNKEYRERLGLS</sequence>
<dbReference type="PANTHER" id="PTHR21496">
    <property type="entry name" value="FERREDOXIN-RELATED"/>
    <property type="match status" value="1"/>
</dbReference>
<evidence type="ECO:0000256" key="4">
    <source>
        <dbReference type="ARBA" id="ARBA00023014"/>
    </source>
</evidence>
<evidence type="ECO:0000256" key="2">
    <source>
        <dbReference type="ARBA" id="ARBA00022723"/>
    </source>
</evidence>
<keyword evidence="4" id="KW-0411">Iron-sulfur</keyword>
<dbReference type="OrthoDB" id="426882at2759"/>
<proteinExistence type="predicted"/>
<feature type="domain" description="Rieske" evidence="7">
    <location>
        <begin position="34"/>
        <end position="147"/>
    </location>
</feature>
<evidence type="ECO:0000256" key="6">
    <source>
        <dbReference type="SAM" id="SignalP"/>
    </source>
</evidence>
<dbReference type="GO" id="GO:0051537">
    <property type="term" value="F:2 iron, 2 sulfur cluster binding"/>
    <property type="evidence" value="ECO:0007669"/>
    <property type="project" value="UniProtKB-KW"/>
</dbReference>
<organism evidence="8 9">
    <name type="scientific">Mizuhopecten yessoensis</name>
    <name type="common">Japanese scallop</name>
    <name type="synonym">Patinopecten yessoensis</name>
    <dbReference type="NCBI Taxonomy" id="6573"/>
    <lineage>
        <taxon>Eukaryota</taxon>
        <taxon>Metazoa</taxon>
        <taxon>Spiralia</taxon>
        <taxon>Lophotrochozoa</taxon>
        <taxon>Mollusca</taxon>
        <taxon>Bivalvia</taxon>
        <taxon>Autobranchia</taxon>
        <taxon>Pteriomorphia</taxon>
        <taxon>Pectinida</taxon>
        <taxon>Pectinoidea</taxon>
        <taxon>Pectinidae</taxon>
        <taxon>Mizuhopecten</taxon>
    </lineage>
</organism>
<dbReference type="SUPFAM" id="SSF50022">
    <property type="entry name" value="ISP domain"/>
    <property type="match status" value="1"/>
</dbReference>
<protein>
    <submittedName>
        <fullName evidence="8">Rieske domain-containing protein</fullName>
    </submittedName>
</protein>
<evidence type="ECO:0000259" key="7">
    <source>
        <dbReference type="PROSITE" id="PS51296"/>
    </source>
</evidence>
<gene>
    <name evidence="8" type="ORF">KP79_PYT08735</name>
</gene>
<name>A0A210QJF5_MIZYE</name>
<dbReference type="CDD" id="cd03467">
    <property type="entry name" value="Rieske"/>
    <property type="match status" value="1"/>
</dbReference>
<keyword evidence="9" id="KW-1185">Reference proteome</keyword>
<dbReference type="EMBL" id="NEDP02003363">
    <property type="protein sequence ID" value="OWF48877.1"/>
    <property type="molecule type" value="Genomic_DNA"/>
</dbReference>
<dbReference type="Gene3D" id="2.102.10.10">
    <property type="entry name" value="Rieske [2Fe-2S] iron-sulphur domain"/>
    <property type="match status" value="1"/>
</dbReference>
<evidence type="ECO:0000256" key="5">
    <source>
        <dbReference type="ARBA" id="ARBA00034078"/>
    </source>
</evidence>
<dbReference type="InterPro" id="IPR017941">
    <property type="entry name" value="Rieske_2Fe-2S"/>
</dbReference>
<keyword evidence="1" id="KW-0001">2Fe-2S</keyword>
<evidence type="ECO:0000256" key="1">
    <source>
        <dbReference type="ARBA" id="ARBA00022714"/>
    </source>
</evidence>
<dbReference type="PROSITE" id="PS51296">
    <property type="entry name" value="RIESKE"/>
    <property type="match status" value="1"/>
</dbReference>
<feature type="chain" id="PRO_5012216774" evidence="6">
    <location>
        <begin position="19"/>
        <end position="173"/>
    </location>
</feature>
<dbReference type="InterPro" id="IPR054716">
    <property type="entry name" value="Sol_Rieske_ferrdox_dom"/>
</dbReference>
<evidence type="ECO:0000313" key="8">
    <source>
        <dbReference type="EMBL" id="OWF48877.1"/>
    </source>
</evidence>
<keyword evidence="6" id="KW-0732">Signal</keyword>
<reference evidence="8 9" key="1">
    <citation type="journal article" date="2017" name="Nat. Ecol. Evol.">
        <title>Scallop genome provides insights into evolution of bilaterian karyotype and development.</title>
        <authorList>
            <person name="Wang S."/>
            <person name="Zhang J."/>
            <person name="Jiao W."/>
            <person name="Li J."/>
            <person name="Xun X."/>
            <person name="Sun Y."/>
            <person name="Guo X."/>
            <person name="Huan P."/>
            <person name="Dong B."/>
            <person name="Zhang L."/>
            <person name="Hu X."/>
            <person name="Sun X."/>
            <person name="Wang J."/>
            <person name="Zhao C."/>
            <person name="Wang Y."/>
            <person name="Wang D."/>
            <person name="Huang X."/>
            <person name="Wang R."/>
            <person name="Lv J."/>
            <person name="Li Y."/>
            <person name="Zhang Z."/>
            <person name="Liu B."/>
            <person name="Lu W."/>
            <person name="Hui Y."/>
            <person name="Liang J."/>
            <person name="Zhou Z."/>
            <person name="Hou R."/>
            <person name="Li X."/>
            <person name="Liu Y."/>
            <person name="Li H."/>
            <person name="Ning X."/>
            <person name="Lin Y."/>
            <person name="Zhao L."/>
            <person name="Xing Q."/>
            <person name="Dou J."/>
            <person name="Li Y."/>
            <person name="Mao J."/>
            <person name="Guo H."/>
            <person name="Dou H."/>
            <person name="Li T."/>
            <person name="Mu C."/>
            <person name="Jiang W."/>
            <person name="Fu Q."/>
            <person name="Fu X."/>
            <person name="Miao Y."/>
            <person name="Liu J."/>
            <person name="Yu Q."/>
            <person name="Li R."/>
            <person name="Liao H."/>
            <person name="Li X."/>
            <person name="Kong Y."/>
            <person name="Jiang Z."/>
            <person name="Chourrout D."/>
            <person name="Li R."/>
            <person name="Bao Z."/>
        </authorList>
    </citation>
    <scope>NUCLEOTIDE SEQUENCE [LARGE SCALE GENOMIC DNA]</scope>
    <source>
        <strain evidence="8 9">PY_sf001</strain>
    </source>
</reference>
<keyword evidence="2" id="KW-0479">Metal-binding</keyword>
<evidence type="ECO:0000256" key="3">
    <source>
        <dbReference type="ARBA" id="ARBA00023004"/>
    </source>
</evidence>
<dbReference type="Proteomes" id="UP000242188">
    <property type="component" value="Unassembled WGS sequence"/>
</dbReference>
<comment type="cofactor">
    <cofactor evidence="5">
        <name>[2Fe-2S] cluster</name>
        <dbReference type="ChEBI" id="CHEBI:190135"/>
    </cofactor>
</comment>
<comment type="caution">
    <text evidence="8">The sequence shown here is derived from an EMBL/GenBank/DDBJ whole genome shotgun (WGS) entry which is preliminary data.</text>
</comment>
<dbReference type="InterPro" id="IPR036922">
    <property type="entry name" value="Rieske_2Fe-2S_sf"/>
</dbReference>